<sequence>MARSMPSGSSQRIRFADLKPYAVPDTFDSISGPATGTLALPHSIRWLPEPARRVPLGNAPLRREAYKEVLNEGNVEQQIALLNRDHLINDWPHLILPARVRALWENKFPELAAGHA</sequence>
<protein>
    <submittedName>
        <fullName evidence="1">Uncharacterized protein</fullName>
    </submittedName>
</protein>
<proteinExistence type="predicted"/>
<evidence type="ECO:0000313" key="1">
    <source>
        <dbReference type="EMBL" id="SDR79500.1"/>
    </source>
</evidence>
<reference evidence="1 2" key="1">
    <citation type="submission" date="2016-10" db="EMBL/GenBank/DDBJ databases">
        <authorList>
            <person name="de Groot N.N."/>
        </authorList>
    </citation>
    <scope>NUCLEOTIDE SEQUENCE [LARGE SCALE GENOMIC DNA]</scope>
    <source>
        <strain evidence="1 2">DSM 45434</strain>
    </source>
</reference>
<dbReference type="AlphaFoldDB" id="A0A1H1LYN7"/>
<accession>A0A1H1LYN7</accession>
<dbReference type="Proteomes" id="UP000182237">
    <property type="component" value="Chromosome I"/>
</dbReference>
<dbReference type="STRING" id="1203190.GCA_000312345_00396"/>
<organism evidence="1 2">
    <name type="scientific">Corynebacterium timonense</name>
    <dbReference type="NCBI Taxonomy" id="441500"/>
    <lineage>
        <taxon>Bacteria</taxon>
        <taxon>Bacillati</taxon>
        <taxon>Actinomycetota</taxon>
        <taxon>Actinomycetes</taxon>
        <taxon>Mycobacteriales</taxon>
        <taxon>Corynebacteriaceae</taxon>
        <taxon>Corynebacterium</taxon>
    </lineage>
</organism>
<gene>
    <name evidence="1" type="ORF">SAMN04488539_0376</name>
</gene>
<evidence type="ECO:0000313" key="2">
    <source>
        <dbReference type="Proteomes" id="UP000182237"/>
    </source>
</evidence>
<dbReference type="EMBL" id="LT629765">
    <property type="protein sequence ID" value="SDR79500.1"/>
    <property type="molecule type" value="Genomic_DNA"/>
</dbReference>
<dbReference type="eggNOG" id="ENOG5031QHY">
    <property type="taxonomic scope" value="Bacteria"/>
</dbReference>
<name>A0A1H1LYN7_9CORY</name>
<keyword evidence="2" id="KW-1185">Reference proteome</keyword>